<gene>
    <name evidence="2" type="ORF">AARAC_010754</name>
    <name evidence="1" type="ORF">BDV24DRAFT_158547</name>
</gene>
<organism evidence="2 3">
    <name type="scientific">Aspergillus arachidicola</name>
    <dbReference type="NCBI Taxonomy" id="656916"/>
    <lineage>
        <taxon>Eukaryota</taxon>
        <taxon>Fungi</taxon>
        <taxon>Dikarya</taxon>
        <taxon>Ascomycota</taxon>
        <taxon>Pezizomycotina</taxon>
        <taxon>Eurotiomycetes</taxon>
        <taxon>Eurotiomycetidae</taxon>
        <taxon>Eurotiales</taxon>
        <taxon>Aspergillaceae</taxon>
        <taxon>Aspergillus</taxon>
        <taxon>Aspergillus subgen. Circumdati</taxon>
    </lineage>
</organism>
<evidence type="ECO:0000313" key="2">
    <source>
        <dbReference type="EMBL" id="PIG79425.1"/>
    </source>
</evidence>
<name>A0A2G7FGJ0_9EURO</name>
<evidence type="ECO:0000313" key="3">
    <source>
        <dbReference type="Proteomes" id="UP000231358"/>
    </source>
</evidence>
<dbReference type="STRING" id="656916.A0A2G7FGJ0"/>
<dbReference type="OrthoDB" id="268428at2759"/>
<sequence>MASVTSDGWVPHDDIVISPGSDLTIRINEYSGEGTRKSLERMASLHVKRDTLINSSRYFQTMMGSRWAESRNDTIVLEDDTVKSLEIWLRHFHGTLDVVTLDEISVADIWHVILASDKYHFDRYDLLEWFIRWYHNATAAGIHRDNLANKLILPCYAFDYARGFQDLTKSLAYEEKGLIMEINPIDNVRLHLPPRIIQQVIAAKGRLRNILTRELFAKINFLIETGSCSCKDETVFNYLRELGKSRFSHWRSGHFPCCGVEWKRRVGKAIEVTAEYFDGLCLDCMKITVKADKEYWDHASYSERYDENCRITHGEPTHYFSLMARRDKRGLVAD</sequence>
<evidence type="ECO:0000313" key="1">
    <source>
        <dbReference type="EMBL" id="KAE8346303.1"/>
    </source>
</evidence>
<proteinExistence type="predicted"/>
<accession>A0A2G7FGJ0</accession>
<dbReference type="SUPFAM" id="SSF54695">
    <property type="entry name" value="POZ domain"/>
    <property type="match status" value="1"/>
</dbReference>
<protein>
    <recommendedName>
        <fullName evidence="4">BTB domain-containing protein</fullName>
    </recommendedName>
</protein>
<dbReference type="AlphaFoldDB" id="A0A2G7FGJ0"/>
<reference evidence="2 3" key="1">
    <citation type="submission" date="2017-05" db="EMBL/GenBank/DDBJ databases">
        <title>Genome sequence for an aflatoxigenic pathogen of Argentinian peanut, Aspergillus arachidicola.</title>
        <authorList>
            <person name="Moore G."/>
            <person name="Beltz S.B."/>
            <person name="Mack B.M."/>
        </authorList>
    </citation>
    <scope>NUCLEOTIDE SEQUENCE [LARGE SCALE GENOMIC DNA]</scope>
    <source>
        <strain evidence="2 3">CBS 117610</strain>
    </source>
</reference>
<keyword evidence="3" id="KW-1185">Reference proteome</keyword>
<dbReference type="Proteomes" id="UP000231358">
    <property type="component" value="Unassembled WGS sequence"/>
</dbReference>
<dbReference type="InterPro" id="IPR011333">
    <property type="entry name" value="SKP1/BTB/POZ_sf"/>
</dbReference>
<dbReference type="Proteomes" id="UP000325558">
    <property type="component" value="Unassembled WGS sequence"/>
</dbReference>
<evidence type="ECO:0008006" key="4">
    <source>
        <dbReference type="Google" id="ProtNLM"/>
    </source>
</evidence>
<dbReference type="Gene3D" id="3.30.710.10">
    <property type="entry name" value="Potassium Channel Kv1.1, Chain A"/>
    <property type="match status" value="1"/>
</dbReference>
<dbReference type="EMBL" id="ML737116">
    <property type="protein sequence ID" value="KAE8346303.1"/>
    <property type="molecule type" value="Genomic_DNA"/>
</dbReference>
<reference evidence="1" key="2">
    <citation type="submission" date="2019-04" db="EMBL/GenBank/DDBJ databases">
        <title>Friends and foes A comparative genomics study of 23 Aspergillus species from section Flavi.</title>
        <authorList>
            <consortium name="DOE Joint Genome Institute"/>
            <person name="Kjaerbolling I."/>
            <person name="Vesth T."/>
            <person name="Frisvad J.C."/>
            <person name="Nybo J.L."/>
            <person name="Theobald S."/>
            <person name="Kildgaard S."/>
            <person name="Isbrandt T."/>
            <person name="Kuo A."/>
            <person name="Sato A."/>
            <person name="Lyhne E.K."/>
            <person name="Kogle M.E."/>
            <person name="Wiebenga A."/>
            <person name="Kun R.S."/>
            <person name="Lubbers R.J."/>
            <person name="Makela M.R."/>
            <person name="Barry K."/>
            <person name="Chovatia M."/>
            <person name="Clum A."/>
            <person name="Daum C."/>
            <person name="Haridas S."/>
            <person name="He G."/>
            <person name="LaButti K."/>
            <person name="Lipzen A."/>
            <person name="Mondo S."/>
            <person name="Riley R."/>
            <person name="Salamov A."/>
            <person name="Simmons B.A."/>
            <person name="Magnuson J.K."/>
            <person name="Henrissat B."/>
            <person name="Mortensen U.H."/>
            <person name="Larsen T.O."/>
            <person name="Devries R.P."/>
            <person name="Grigoriev I.V."/>
            <person name="Machida M."/>
            <person name="Baker S.E."/>
            <person name="Andersen M.R."/>
        </authorList>
    </citation>
    <scope>NUCLEOTIDE SEQUENCE</scope>
    <source>
        <strain evidence="1">CBS 117612</strain>
    </source>
</reference>
<dbReference type="EMBL" id="NEXV01000682">
    <property type="protein sequence ID" value="PIG79425.1"/>
    <property type="molecule type" value="Genomic_DNA"/>
</dbReference>